<accession>A0A6B3NBX8</accession>
<gene>
    <name evidence="2" type="ORF">F6J89_03365</name>
</gene>
<dbReference type="NCBIfam" id="TIGR04155">
    <property type="entry name" value="cyano_PEP"/>
    <property type="match status" value="1"/>
</dbReference>
<dbReference type="InterPro" id="IPR026374">
    <property type="entry name" value="Cyano_PEP"/>
</dbReference>
<dbReference type="EMBL" id="JAAHFQ010000042">
    <property type="protein sequence ID" value="NER26678.1"/>
    <property type="molecule type" value="Genomic_DNA"/>
</dbReference>
<evidence type="ECO:0000313" key="2">
    <source>
        <dbReference type="EMBL" id="NER26678.1"/>
    </source>
</evidence>
<name>A0A6B3NBX8_9CYAN</name>
<feature type="transmembrane region" description="Helical" evidence="1">
    <location>
        <begin position="220"/>
        <end position="236"/>
    </location>
</feature>
<organism evidence="2">
    <name type="scientific">Symploca sp. SIO1C4</name>
    <dbReference type="NCBI Taxonomy" id="2607765"/>
    <lineage>
        <taxon>Bacteria</taxon>
        <taxon>Bacillati</taxon>
        <taxon>Cyanobacteriota</taxon>
        <taxon>Cyanophyceae</taxon>
        <taxon>Coleofasciculales</taxon>
        <taxon>Coleofasciculaceae</taxon>
        <taxon>Symploca</taxon>
    </lineage>
</organism>
<protein>
    <submittedName>
        <fullName evidence="2">PEP-CTERM sorting domain-containing protein</fullName>
    </submittedName>
</protein>
<sequence length="252" mass="26435">MLKPKSLIFNKLQTLVVAGAGILLGLGVIETNSAQAALINGSFEQGFKGFSTIGDASIKTAAFGSGPTDGNKQALLTNGFGSVSDANLEKFLELNAGILDTIGIGDATGGSALQQTFTANAGDVLSFKFNFLTNEFTPEFEFNDFAFVSLTGIDTLADTFSDFVSTITPFDAETGFGTFSQTISVSGTYSLGIGIVDLEDKIVDSGLLVDNIKLKSVPEPITILGSLAALGFGAMFRRTRQNSKMKSNFSRG</sequence>
<evidence type="ECO:0000256" key="1">
    <source>
        <dbReference type="SAM" id="Phobius"/>
    </source>
</evidence>
<proteinExistence type="predicted"/>
<keyword evidence="1" id="KW-0472">Membrane</keyword>
<dbReference type="InterPro" id="IPR013424">
    <property type="entry name" value="Ice-binding_C"/>
</dbReference>
<comment type="caution">
    <text evidence="2">The sequence shown here is derived from an EMBL/GenBank/DDBJ whole genome shotgun (WGS) entry which is preliminary data.</text>
</comment>
<keyword evidence="1" id="KW-0812">Transmembrane</keyword>
<keyword evidence="1" id="KW-1133">Transmembrane helix</keyword>
<reference evidence="2" key="1">
    <citation type="submission" date="2019-11" db="EMBL/GenBank/DDBJ databases">
        <title>Genomic insights into an expanded diversity of filamentous marine cyanobacteria reveals the extraordinary biosynthetic potential of Moorea and Okeania.</title>
        <authorList>
            <person name="Ferreira Leao T."/>
            <person name="Wang M."/>
            <person name="Moss N."/>
            <person name="Da Silva R."/>
            <person name="Sanders J."/>
            <person name="Nurk S."/>
            <person name="Gurevich A."/>
            <person name="Humphrey G."/>
            <person name="Reher R."/>
            <person name="Zhu Q."/>
            <person name="Belda-Ferre P."/>
            <person name="Glukhov E."/>
            <person name="Rex R."/>
            <person name="Dorrestein P.C."/>
            <person name="Knight R."/>
            <person name="Pevzner P."/>
            <person name="Gerwick W.H."/>
            <person name="Gerwick L."/>
        </authorList>
    </citation>
    <scope>NUCLEOTIDE SEQUENCE</scope>
    <source>
        <strain evidence="2">SIO1C4</strain>
    </source>
</reference>
<dbReference type="AlphaFoldDB" id="A0A6B3NBX8"/>
<dbReference type="NCBIfam" id="TIGR02595">
    <property type="entry name" value="PEP_CTERM"/>
    <property type="match status" value="1"/>
</dbReference>